<dbReference type="InterPro" id="IPR044861">
    <property type="entry name" value="IPNS-like_FE2OG_OXY"/>
</dbReference>
<dbReference type="GO" id="GO:0046872">
    <property type="term" value="F:metal ion binding"/>
    <property type="evidence" value="ECO:0007669"/>
    <property type="project" value="UniProtKB-KW"/>
</dbReference>
<feature type="domain" description="Fe2OG dioxygenase" evidence="12">
    <location>
        <begin position="196"/>
        <end position="299"/>
    </location>
</feature>
<evidence type="ECO:0000313" key="14">
    <source>
        <dbReference type="Proteomes" id="UP000523821"/>
    </source>
</evidence>
<reference evidence="13 14" key="1">
    <citation type="submission" date="2020-08" db="EMBL/GenBank/DDBJ databases">
        <title>Genomic Encyclopedia of Type Strains, Phase IV (KMG-IV): sequencing the most valuable type-strain genomes for metagenomic binning, comparative biology and taxonomic classification.</title>
        <authorList>
            <person name="Goeker M."/>
        </authorList>
    </citation>
    <scope>NUCLEOTIDE SEQUENCE [LARGE SCALE GENOMIC DNA]</scope>
    <source>
        <strain evidence="13 14">DSM 16268</strain>
    </source>
</reference>
<dbReference type="AlphaFoldDB" id="A0A7W9CWJ9"/>
<evidence type="ECO:0000256" key="1">
    <source>
        <dbReference type="ARBA" id="ARBA00001954"/>
    </source>
</evidence>
<name>A0A7W9CWJ9_9HYPH</name>
<dbReference type="PANTHER" id="PTHR47990">
    <property type="entry name" value="2-OXOGLUTARATE (2OG) AND FE(II)-DEPENDENT OXYGENASE SUPERFAMILY PROTEIN-RELATED"/>
    <property type="match status" value="1"/>
</dbReference>
<protein>
    <recommendedName>
        <fullName evidence="5">2-oxoglutarate-dependent ethylene/succinate-forming enzyme</fullName>
        <ecNumber evidence="4">1.13.12.19</ecNumber>
        <ecNumber evidence="3">1.14.20.7</ecNumber>
    </recommendedName>
    <alternativeName>
        <fullName evidence="7">2-oxoglutarate dioxygenase (ethylene-forming)</fullName>
    </alternativeName>
    <alternativeName>
        <fullName evidence="8">2-oxoglutarate/L-arginine monooxygenase/decarboxylase (succinate-forming)</fullName>
    </alternativeName>
</protein>
<dbReference type="InterPro" id="IPR005123">
    <property type="entry name" value="Oxoglu/Fe-dep_dioxygenase_dom"/>
</dbReference>
<gene>
    <name evidence="13" type="ORF">GGQ63_001756</name>
</gene>
<evidence type="ECO:0000256" key="2">
    <source>
        <dbReference type="ARBA" id="ARBA00004767"/>
    </source>
</evidence>
<dbReference type="Pfam" id="PF14226">
    <property type="entry name" value="DIOX_N"/>
    <property type="match status" value="1"/>
</dbReference>
<dbReference type="GO" id="GO:0102276">
    <property type="term" value="F:2-oxoglutarate oxygenase/decarboxylase (ethylene-forming) activity"/>
    <property type="evidence" value="ECO:0007669"/>
    <property type="project" value="UniProtKB-EC"/>
</dbReference>
<dbReference type="RefSeq" id="WP_183854735.1">
    <property type="nucleotide sequence ID" value="NZ_JACHOO010000003.1"/>
</dbReference>
<dbReference type="Proteomes" id="UP000523821">
    <property type="component" value="Unassembled WGS sequence"/>
</dbReference>
<comment type="similarity">
    <text evidence="11">Belongs to the iron/ascorbate-dependent oxidoreductase family.</text>
</comment>
<dbReference type="SUPFAM" id="SSF51197">
    <property type="entry name" value="Clavaminate synthase-like"/>
    <property type="match status" value="1"/>
</dbReference>
<evidence type="ECO:0000256" key="6">
    <source>
        <dbReference type="ARBA" id="ARBA00022666"/>
    </source>
</evidence>
<comment type="catalytic activity">
    <reaction evidence="10">
        <text>L-arginine + 2-oxoglutarate + O2 = guanidine + L-glutamate 5-semialdehyde + succinate + CO2</text>
        <dbReference type="Rhea" id="RHEA:31535"/>
        <dbReference type="ChEBI" id="CHEBI:15379"/>
        <dbReference type="ChEBI" id="CHEBI:16526"/>
        <dbReference type="ChEBI" id="CHEBI:16810"/>
        <dbReference type="ChEBI" id="CHEBI:30031"/>
        <dbReference type="ChEBI" id="CHEBI:30087"/>
        <dbReference type="ChEBI" id="CHEBI:32682"/>
        <dbReference type="ChEBI" id="CHEBI:58066"/>
        <dbReference type="EC" id="1.14.20.7"/>
    </reaction>
</comment>
<comment type="catalytic activity">
    <reaction evidence="9">
        <text>2-oxoglutarate + O2 + 2 H(+) = ethene + 3 CO2 + H2O</text>
        <dbReference type="Rhea" id="RHEA:31523"/>
        <dbReference type="ChEBI" id="CHEBI:15377"/>
        <dbReference type="ChEBI" id="CHEBI:15378"/>
        <dbReference type="ChEBI" id="CHEBI:15379"/>
        <dbReference type="ChEBI" id="CHEBI:16526"/>
        <dbReference type="ChEBI" id="CHEBI:16810"/>
        <dbReference type="ChEBI" id="CHEBI:18153"/>
        <dbReference type="EC" id="1.13.12.19"/>
    </reaction>
</comment>
<dbReference type="InterPro" id="IPR027443">
    <property type="entry name" value="IPNS-like_sf"/>
</dbReference>
<evidence type="ECO:0000256" key="8">
    <source>
        <dbReference type="ARBA" id="ARBA00031282"/>
    </source>
</evidence>
<comment type="pathway">
    <text evidence="2">Alkene biosynthesis; ethylene biosynthesis via 2-oxoglutarate.</text>
</comment>
<sequence>MMSGMTGMMSVEGLPKAYEKAQSVDVADIPVIDFGPFLTGGPEERAAVAAKIGEACERIGFFYLANHGIPQALIDETFAASETFYRQSFAERMKSAATLEHWRGYVPSKLEAEGGTVGGAIETYRFMLDLPWDDADVKAGKPLHLPNRWPEGLDGFKPTVEAYFDAVMGLSQHLRAAFADALGLPEDYFEPFYNRPVVQLSLLHYRPPASLREEDIEIGAGEHCDTGAFTLLMQDETGGLEVQRKDGVWIAAPPIRGCYVINIGDVMMRWTNGRFRSTPHRVVNRALKPRYSIPFFANPGYDVTIAPIEAIMKPGETAQYEPLENGPYMAAFYDKGMAYLRKPKA</sequence>
<evidence type="ECO:0000256" key="4">
    <source>
        <dbReference type="ARBA" id="ARBA00012531"/>
    </source>
</evidence>
<dbReference type="Gene3D" id="2.60.120.330">
    <property type="entry name" value="B-lactam Antibiotic, Isopenicillin N Synthase, Chain"/>
    <property type="match status" value="1"/>
</dbReference>
<evidence type="ECO:0000313" key="13">
    <source>
        <dbReference type="EMBL" id="MBB5752702.1"/>
    </source>
</evidence>
<evidence type="ECO:0000256" key="9">
    <source>
        <dbReference type="ARBA" id="ARBA00047725"/>
    </source>
</evidence>
<dbReference type="EMBL" id="JACHOO010000003">
    <property type="protein sequence ID" value="MBB5752702.1"/>
    <property type="molecule type" value="Genomic_DNA"/>
</dbReference>
<evidence type="ECO:0000259" key="12">
    <source>
        <dbReference type="PROSITE" id="PS51471"/>
    </source>
</evidence>
<dbReference type="Pfam" id="PF03171">
    <property type="entry name" value="2OG-FeII_Oxy"/>
    <property type="match status" value="1"/>
</dbReference>
<keyword evidence="13" id="KW-0223">Dioxygenase</keyword>
<evidence type="ECO:0000256" key="7">
    <source>
        <dbReference type="ARBA" id="ARBA00031011"/>
    </source>
</evidence>
<keyword evidence="11" id="KW-0408">Iron</keyword>
<evidence type="ECO:0000256" key="5">
    <source>
        <dbReference type="ARBA" id="ARBA00019045"/>
    </source>
</evidence>
<keyword evidence="6" id="KW-0266">Ethylene biosynthesis</keyword>
<comment type="cofactor">
    <cofactor evidence="1">
        <name>Fe(2+)</name>
        <dbReference type="ChEBI" id="CHEBI:29033"/>
    </cofactor>
</comment>
<evidence type="ECO:0000256" key="11">
    <source>
        <dbReference type="RuleBase" id="RU003682"/>
    </source>
</evidence>
<dbReference type="EC" id="1.13.12.19" evidence="4"/>
<dbReference type="EC" id="1.14.20.7" evidence="3"/>
<accession>A0A7W9CWJ9</accession>
<proteinExistence type="inferred from homology"/>
<comment type="caution">
    <text evidence="13">The sequence shown here is derived from an EMBL/GenBank/DDBJ whole genome shotgun (WGS) entry which is preliminary data.</text>
</comment>
<keyword evidence="11" id="KW-0560">Oxidoreductase</keyword>
<evidence type="ECO:0000256" key="10">
    <source>
        <dbReference type="ARBA" id="ARBA00049359"/>
    </source>
</evidence>
<dbReference type="GO" id="GO:0051213">
    <property type="term" value="F:dioxygenase activity"/>
    <property type="evidence" value="ECO:0007669"/>
    <property type="project" value="UniProtKB-KW"/>
</dbReference>
<keyword evidence="11" id="KW-0479">Metal-binding</keyword>
<dbReference type="PROSITE" id="PS51471">
    <property type="entry name" value="FE2OG_OXY"/>
    <property type="match status" value="1"/>
</dbReference>
<dbReference type="InterPro" id="IPR050231">
    <property type="entry name" value="Iron_ascorbate_oxido_reductase"/>
</dbReference>
<dbReference type="PRINTS" id="PR00682">
    <property type="entry name" value="IPNSYNTHASE"/>
</dbReference>
<organism evidence="13 14">
    <name type="scientific">Prosthecomicrobium pneumaticum</name>
    <dbReference type="NCBI Taxonomy" id="81895"/>
    <lineage>
        <taxon>Bacteria</taxon>
        <taxon>Pseudomonadati</taxon>
        <taxon>Pseudomonadota</taxon>
        <taxon>Alphaproteobacteria</taxon>
        <taxon>Hyphomicrobiales</taxon>
        <taxon>Kaistiaceae</taxon>
        <taxon>Prosthecomicrobium</taxon>
    </lineage>
</organism>
<dbReference type="InterPro" id="IPR026992">
    <property type="entry name" value="DIOX_N"/>
</dbReference>
<keyword evidence="14" id="KW-1185">Reference proteome</keyword>
<evidence type="ECO:0000256" key="3">
    <source>
        <dbReference type="ARBA" id="ARBA00012293"/>
    </source>
</evidence>
<dbReference type="GO" id="GO:0009693">
    <property type="term" value="P:ethylene biosynthetic process"/>
    <property type="evidence" value="ECO:0007669"/>
    <property type="project" value="UniProtKB-KW"/>
</dbReference>